<dbReference type="EMBL" id="JAJSBI010000002">
    <property type="protein sequence ID" value="MCD9873239.1"/>
    <property type="molecule type" value="Genomic_DNA"/>
</dbReference>
<reference evidence="3" key="1">
    <citation type="submission" date="2021-12" db="EMBL/GenBank/DDBJ databases">
        <authorList>
            <person name="Lee J.-H."/>
            <person name="Kim S.-B."/>
        </authorList>
    </citation>
    <scope>NUCLEOTIDE SEQUENCE</scope>
    <source>
        <strain evidence="3">NR30</strain>
    </source>
</reference>
<dbReference type="AlphaFoldDB" id="A0A9Q3Z4S6"/>
<evidence type="ECO:0000313" key="4">
    <source>
        <dbReference type="Proteomes" id="UP001108029"/>
    </source>
</evidence>
<name>A0A9Q3Z4S6_9ACTN</name>
<proteinExistence type="predicted"/>
<keyword evidence="2" id="KW-1133">Transmembrane helix</keyword>
<evidence type="ECO:0000256" key="2">
    <source>
        <dbReference type="SAM" id="Phobius"/>
    </source>
</evidence>
<sequence length="134" mass="14085">MTDRHVRSLYRDLRALGVLRVERKATAAPTDSMAGVAYDLGVLVLSGAFSAATLKAVSNVVVAFVERSKARSVDWEFDGNKGSFSALSAKDQHALVEVVSAYIAGATADPTGQDTDSEPGVGDGRTPDRTAGRD</sequence>
<keyword evidence="4" id="KW-1185">Reference proteome</keyword>
<gene>
    <name evidence="3" type="ORF">LJ657_06075</name>
</gene>
<feature type="transmembrane region" description="Helical" evidence="2">
    <location>
        <begin position="40"/>
        <end position="65"/>
    </location>
</feature>
<evidence type="ECO:0000313" key="3">
    <source>
        <dbReference type="EMBL" id="MCD9873239.1"/>
    </source>
</evidence>
<feature type="region of interest" description="Disordered" evidence="1">
    <location>
        <begin position="107"/>
        <end position="134"/>
    </location>
</feature>
<organism evidence="3 4">
    <name type="scientific">Streptomyces guryensis</name>
    <dbReference type="NCBI Taxonomy" id="2886947"/>
    <lineage>
        <taxon>Bacteria</taxon>
        <taxon>Bacillati</taxon>
        <taxon>Actinomycetota</taxon>
        <taxon>Actinomycetes</taxon>
        <taxon>Kitasatosporales</taxon>
        <taxon>Streptomycetaceae</taxon>
        <taxon>Streptomyces</taxon>
    </lineage>
</organism>
<dbReference type="Proteomes" id="UP001108029">
    <property type="component" value="Unassembled WGS sequence"/>
</dbReference>
<feature type="compositionally biased region" description="Basic and acidic residues" evidence="1">
    <location>
        <begin position="125"/>
        <end position="134"/>
    </location>
</feature>
<evidence type="ECO:0000256" key="1">
    <source>
        <dbReference type="SAM" id="MobiDB-lite"/>
    </source>
</evidence>
<keyword evidence="2" id="KW-0812">Transmembrane</keyword>
<protein>
    <submittedName>
        <fullName evidence="3">Uncharacterized protein</fullName>
    </submittedName>
</protein>
<accession>A0A9Q3Z4S6</accession>
<dbReference type="RefSeq" id="WP_232647181.1">
    <property type="nucleotide sequence ID" value="NZ_JAJSBI010000002.1"/>
</dbReference>
<keyword evidence="2" id="KW-0472">Membrane</keyword>
<comment type="caution">
    <text evidence="3">The sequence shown here is derived from an EMBL/GenBank/DDBJ whole genome shotgun (WGS) entry which is preliminary data.</text>
</comment>